<dbReference type="GO" id="GO:0008374">
    <property type="term" value="F:O-acyltransferase activity"/>
    <property type="evidence" value="ECO:0007669"/>
    <property type="project" value="InterPro"/>
</dbReference>
<dbReference type="EMBL" id="UFQT01000555">
    <property type="protein sequence ID" value="SSX25239.1"/>
    <property type="molecule type" value="Genomic_DNA"/>
</dbReference>
<dbReference type="SUPFAM" id="SSF69593">
    <property type="entry name" value="Glycerol-3-phosphate (1)-acyltransferase"/>
    <property type="match status" value="1"/>
</dbReference>
<dbReference type="GO" id="GO:0016020">
    <property type="term" value="C:membrane"/>
    <property type="evidence" value="ECO:0007669"/>
    <property type="project" value="UniProtKB-SubCell"/>
</dbReference>
<dbReference type="SMART" id="SM00563">
    <property type="entry name" value="PlsC"/>
    <property type="match status" value="1"/>
</dbReference>
<evidence type="ECO:0000259" key="16">
    <source>
        <dbReference type="PROSITE" id="PS50222"/>
    </source>
</evidence>
<dbReference type="GO" id="GO:0008654">
    <property type="term" value="P:phospholipid biosynthetic process"/>
    <property type="evidence" value="ECO:0007669"/>
    <property type="project" value="UniProtKB-KW"/>
</dbReference>
<protein>
    <submittedName>
        <fullName evidence="17">CSON012111 protein</fullName>
    </submittedName>
</protein>
<dbReference type="AlphaFoldDB" id="A0A336M8L2"/>
<dbReference type="PROSITE" id="PS50222">
    <property type="entry name" value="EF_HAND_2"/>
    <property type="match status" value="1"/>
</dbReference>
<dbReference type="GO" id="GO:0005783">
    <property type="term" value="C:endoplasmic reticulum"/>
    <property type="evidence" value="ECO:0007669"/>
    <property type="project" value="TreeGrafter"/>
</dbReference>
<feature type="domain" description="EF-hand" evidence="16">
    <location>
        <begin position="531"/>
        <end position="566"/>
    </location>
</feature>
<keyword evidence="10 15" id="KW-0472">Membrane</keyword>
<evidence type="ECO:0000256" key="13">
    <source>
        <dbReference type="ARBA" id="ARBA00023315"/>
    </source>
</evidence>
<dbReference type="InterPro" id="IPR018247">
    <property type="entry name" value="EF_Hand_1_Ca_BS"/>
</dbReference>
<keyword evidence="6 15" id="KW-0812">Transmembrane</keyword>
<keyword evidence="5" id="KW-0808">Transferase</keyword>
<comment type="similarity">
    <text evidence="3">Belongs to the 1-acyl-sn-glycerol-3-phosphate acyltransferase family.</text>
</comment>
<keyword evidence="13" id="KW-0012">Acyltransferase</keyword>
<proteinExistence type="inferred from homology"/>
<dbReference type="CDD" id="cd07991">
    <property type="entry name" value="LPLAT_LPCAT1-like"/>
    <property type="match status" value="1"/>
</dbReference>
<evidence type="ECO:0000256" key="14">
    <source>
        <dbReference type="ARBA" id="ARBA00025707"/>
    </source>
</evidence>
<dbReference type="InterPro" id="IPR011992">
    <property type="entry name" value="EF-hand-dom_pair"/>
</dbReference>
<dbReference type="Pfam" id="PF01553">
    <property type="entry name" value="Acyltransferase"/>
    <property type="match status" value="1"/>
</dbReference>
<comment type="pathway">
    <text evidence="14">Phospholipid metabolism.</text>
</comment>
<evidence type="ECO:0000256" key="3">
    <source>
        <dbReference type="ARBA" id="ARBA00008655"/>
    </source>
</evidence>
<evidence type="ECO:0000256" key="9">
    <source>
        <dbReference type="ARBA" id="ARBA00023098"/>
    </source>
</evidence>
<keyword evidence="11" id="KW-0594">Phospholipid biosynthesis</keyword>
<keyword evidence="7" id="KW-0106">Calcium</keyword>
<name>A0A336M8L2_CULSO</name>
<dbReference type="PANTHER" id="PTHR23063">
    <property type="entry name" value="PHOSPHOLIPID ACYLTRANSFERASE"/>
    <property type="match status" value="1"/>
</dbReference>
<organism evidence="17">
    <name type="scientific">Culicoides sonorensis</name>
    <name type="common">Biting midge</name>
    <dbReference type="NCBI Taxonomy" id="179676"/>
    <lineage>
        <taxon>Eukaryota</taxon>
        <taxon>Metazoa</taxon>
        <taxon>Ecdysozoa</taxon>
        <taxon>Arthropoda</taxon>
        <taxon>Hexapoda</taxon>
        <taxon>Insecta</taxon>
        <taxon>Pterygota</taxon>
        <taxon>Neoptera</taxon>
        <taxon>Endopterygota</taxon>
        <taxon>Diptera</taxon>
        <taxon>Nematocera</taxon>
        <taxon>Chironomoidea</taxon>
        <taxon>Ceratopogonidae</taxon>
        <taxon>Ceratopogoninae</taxon>
        <taxon>Culicoides</taxon>
        <taxon>Monoculicoides</taxon>
    </lineage>
</organism>
<evidence type="ECO:0000256" key="4">
    <source>
        <dbReference type="ARBA" id="ARBA00022516"/>
    </source>
</evidence>
<evidence type="ECO:0000256" key="10">
    <source>
        <dbReference type="ARBA" id="ARBA00023136"/>
    </source>
</evidence>
<dbReference type="InterPro" id="IPR002048">
    <property type="entry name" value="EF_hand_dom"/>
</dbReference>
<keyword evidence="9" id="KW-0443">Lipid metabolism</keyword>
<evidence type="ECO:0000256" key="7">
    <source>
        <dbReference type="ARBA" id="ARBA00022837"/>
    </source>
</evidence>
<evidence type="ECO:0000256" key="2">
    <source>
        <dbReference type="ARBA" id="ARBA00005074"/>
    </source>
</evidence>
<evidence type="ECO:0000313" key="17">
    <source>
        <dbReference type="EMBL" id="SSX25239.1"/>
    </source>
</evidence>
<dbReference type="SUPFAM" id="SSF47473">
    <property type="entry name" value="EF-hand"/>
    <property type="match status" value="1"/>
</dbReference>
<evidence type="ECO:0000256" key="11">
    <source>
        <dbReference type="ARBA" id="ARBA00023209"/>
    </source>
</evidence>
<keyword evidence="12" id="KW-1208">Phospholipid metabolism</keyword>
<dbReference type="PROSITE" id="PS00018">
    <property type="entry name" value="EF_HAND_1"/>
    <property type="match status" value="1"/>
</dbReference>
<evidence type="ECO:0000256" key="8">
    <source>
        <dbReference type="ARBA" id="ARBA00022989"/>
    </source>
</evidence>
<gene>
    <name evidence="17" type="primary">CSON012111</name>
</gene>
<reference evidence="17" key="1">
    <citation type="submission" date="2018-07" db="EMBL/GenBank/DDBJ databases">
        <authorList>
            <person name="Quirk P.G."/>
            <person name="Krulwich T.A."/>
        </authorList>
    </citation>
    <scope>NUCLEOTIDE SEQUENCE</scope>
</reference>
<evidence type="ECO:0000256" key="15">
    <source>
        <dbReference type="SAM" id="Phobius"/>
    </source>
</evidence>
<dbReference type="VEuPathDB" id="VectorBase:CSON012111"/>
<keyword evidence="4" id="KW-0444">Lipid biosynthesis</keyword>
<dbReference type="InterPro" id="IPR045252">
    <property type="entry name" value="LPCAT1-like"/>
</dbReference>
<comment type="subcellular location">
    <subcellularLocation>
        <location evidence="1">Membrane</location>
    </subcellularLocation>
</comment>
<evidence type="ECO:0000256" key="5">
    <source>
        <dbReference type="ARBA" id="ARBA00022679"/>
    </source>
</evidence>
<sequence length="572" mass="65863">MLTIMTSSETERLTKSITDEIIEEQQNLHQKDPDDDFLDDPNNMEIPNPFVHRVEWNDPYDKIRTAIFTVFVLPIRTICIIFLLTVSYILACIGLYGLSREQLKTQPITGWRRKIQIITASCMRTLYWTGSFHYIRYKGVRATAKEAPIVCAAPHTSFYDSILVIILGPSSVVAKSETADMSFFGTKLAILGYAMGGVQIKTKGRQANRRQAPILVVAPHSSFLDAIIIHVCEYSSPLARDNDQALGKLIDYTQPIYVCREDPDSRHNTIKEINERANSDKNWSQILIFPEGTCTNRTSLIQFKPGAFYPGVPVQPVIVRYPNKRDTVTWTWDGPEVITLLWRTLSQMHTYCEIEFLPVYTPNDEEKKDARLYARNVQQVMAKSLGVPVSDYSFEDCRLMNSAKIMKIPRCANVADTFKLRKKLGMDQDNIEETLIDKFSSDKVTKMSFKEFASRLQLDTKDESTIKLFKLYRNSENQVDFKEYLLCALFVITLDKPKIKLVELLFKLYGKSGEASQDIFYEIIKHVLKKCNKDKADHLFQQIDKSKNGFVTFDDFHSFTRLNPEYTHLFEK</sequence>
<dbReference type="GO" id="GO:0005509">
    <property type="term" value="F:calcium ion binding"/>
    <property type="evidence" value="ECO:0007669"/>
    <property type="project" value="InterPro"/>
</dbReference>
<dbReference type="PANTHER" id="PTHR23063:SF52">
    <property type="entry name" value="LYSOPHOSPHATIDYLCHOLINE ACYLTRANSFERASE"/>
    <property type="match status" value="1"/>
</dbReference>
<dbReference type="UniPathway" id="UPA00085"/>
<dbReference type="GO" id="GO:0042171">
    <property type="term" value="F:lysophosphatidic acid acyltransferase activity"/>
    <property type="evidence" value="ECO:0007669"/>
    <property type="project" value="TreeGrafter"/>
</dbReference>
<dbReference type="Gene3D" id="1.10.238.10">
    <property type="entry name" value="EF-hand"/>
    <property type="match status" value="1"/>
</dbReference>
<keyword evidence="8 15" id="KW-1133">Transmembrane helix</keyword>
<evidence type="ECO:0000256" key="6">
    <source>
        <dbReference type="ARBA" id="ARBA00022692"/>
    </source>
</evidence>
<comment type="pathway">
    <text evidence="2">Lipid metabolism; phospholipid metabolism.</text>
</comment>
<evidence type="ECO:0000256" key="1">
    <source>
        <dbReference type="ARBA" id="ARBA00004370"/>
    </source>
</evidence>
<feature type="transmembrane region" description="Helical" evidence="15">
    <location>
        <begin position="66"/>
        <end position="98"/>
    </location>
</feature>
<accession>A0A336M8L2</accession>
<dbReference type="InterPro" id="IPR002123">
    <property type="entry name" value="Plipid/glycerol_acylTrfase"/>
</dbReference>
<evidence type="ECO:0000256" key="12">
    <source>
        <dbReference type="ARBA" id="ARBA00023264"/>
    </source>
</evidence>